<sequence>DMSQSFPFWEQLKLVAADGKQYKTDCANTEGIFRIIQSIPSPKAEPFKRWLAKVGYERVQEIEDPELASKRAKTLYKLKGYPENWIEKRMRGIAVRNELTDEWDKRGAERQKDYEILTAEISKATFGVIPSDYKKLKGLKRENLHDHMNDLELILAMLGERTTTEIHRTRDSKGLPKLKDDARAGGQIAGTARKQIERKTGRSIVSKDNFLPNNDKKKLGRLRKNNFALSTNLNSDSLH</sequence>
<name>A0A1G1XME1_9BACT</name>
<evidence type="ECO:0000313" key="2">
    <source>
        <dbReference type="EMBL" id="OGY41142.1"/>
    </source>
</evidence>
<dbReference type="Pfam" id="PF02498">
    <property type="entry name" value="Bro-N"/>
    <property type="match status" value="1"/>
</dbReference>
<proteinExistence type="predicted"/>
<accession>A0A1G1XME1</accession>
<dbReference type="InterPro" id="IPR003497">
    <property type="entry name" value="BRO_N_domain"/>
</dbReference>
<organism evidence="2 3">
    <name type="scientific">Candidatus Buchananbacteria bacterium RBG_13_39_9</name>
    <dbReference type="NCBI Taxonomy" id="1797531"/>
    <lineage>
        <taxon>Bacteria</taxon>
        <taxon>Candidatus Buchananiibacteriota</taxon>
    </lineage>
</organism>
<evidence type="ECO:0000313" key="3">
    <source>
        <dbReference type="Proteomes" id="UP000176260"/>
    </source>
</evidence>
<protein>
    <recommendedName>
        <fullName evidence="1">Bro-N domain-containing protein</fullName>
    </recommendedName>
</protein>
<dbReference type="EMBL" id="MHIA01000033">
    <property type="protein sequence ID" value="OGY41142.1"/>
    <property type="molecule type" value="Genomic_DNA"/>
</dbReference>
<dbReference type="AlphaFoldDB" id="A0A1G1XME1"/>
<feature type="non-terminal residue" evidence="2">
    <location>
        <position position="1"/>
    </location>
</feature>
<dbReference type="Proteomes" id="UP000176260">
    <property type="component" value="Unassembled WGS sequence"/>
</dbReference>
<comment type="caution">
    <text evidence="2">The sequence shown here is derived from an EMBL/GenBank/DDBJ whole genome shotgun (WGS) entry which is preliminary data.</text>
</comment>
<gene>
    <name evidence="2" type="ORF">A2Y67_00895</name>
</gene>
<feature type="domain" description="Bro-N" evidence="1">
    <location>
        <begin position="17"/>
        <end position="53"/>
    </location>
</feature>
<reference evidence="2 3" key="1">
    <citation type="journal article" date="2016" name="Nat. Commun.">
        <title>Thousands of microbial genomes shed light on interconnected biogeochemical processes in an aquifer system.</title>
        <authorList>
            <person name="Anantharaman K."/>
            <person name="Brown C.T."/>
            <person name="Hug L.A."/>
            <person name="Sharon I."/>
            <person name="Castelle C.J."/>
            <person name="Probst A.J."/>
            <person name="Thomas B.C."/>
            <person name="Singh A."/>
            <person name="Wilkins M.J."/>
            <person name="Karaoz U."/>
            <person name="Brodie E.L."/>
            <person name="Williams K.H."/>
            <person name="Hubbard S.S."/>
            <person name="Banfield J.F."/>
        </authorList>
    </citation>
    <scope>NUCLEOTIDE SEQUENCE [LARGE SCALE GENOMIC DNA]</scope>
</reference>
<evidence type="ECO:0000259" key="1">
    <source>
        <dbReference type="Pfam" id="PF02498"/>
    </source>
</evidence>